<evidence type="ECO:0000313" key="2">
    <source>
        <dbReference type="Proteomes" id="UP000005297"/>
    </source>
</evidence>
<name>Q0EX11_9PROT</name>
<sequence length="109" mass="12278">MQQTVYSKDLLVLRDGQALSGKVIKNEFKMRTAFGDVTVKKDNIIHIHFMRPDGTGFPPTDEIRTNTGDDIRGQLIQAQTISFVLAEDNQTERVPKDNINTLLFLGSQD</sequence>
<organism evidence="1 2">
    <name type="scientific">Mariprofundus ferrooxydans PV-1</name>
    <dbReference type="NCBI Taxonomy" id="314345"/>
    <lineage>
        <taxon>Bacteria</taxon>
        <taxon>Pseudomonadati</taxon>
        <taxon>Pseudomonadota</taxon>
        <taxon>Candidatius Mariprofundia</taxon>
        <taxon>Mariprofundales</taxon>
        <taxon>Mariprofundaceae</taxon>
        <taxon>Mariprofundus</taxon>
    </lineage>
</organism>
<dbReference type="HOGENOM" id="CLU_2180671_0_0_0"/>
<protein>
    <submittedName>
        <fullName evidence="1">Uncharacterized protein</fullName>
    </submittedName>
</protein>
<comment type="caution">
    <text evidence="1">The sequence shown here is derived from an EMBL/GenBank/DDBJ whole genome shotgun (WGS) entry which is preliminary data.</text>
</comment>
<dbReference type="OrthoDB" id="5294949at2"/>
<dbReference type="Proteomes" id="UP000005297">
    <property type="component" value="Unassembled WGS sequence"/>
</dbReference>
<gene>
    <name evidence="1" type="ORF">SPV1_12852</name>
</gene>
<accession>Q0EX11</accession>
<dbReference type="EMBL" id="AATS01000016">
    <property type="protein sequence ID" value="EAU53863.1"/>
    <property type="molecule type" value="Genomic_DNA"/>
</dbReference>
<proteinExistence type="predicted"/>
<keyword evidence="2" id="KW-1185">Reference proteome</keyword>
<reference evidence="1 2" key="1">
    <citation type="submission" date="2006-09" db="EMBL/GenBank/DDBJ databases">
        <authorList>
            <person name="Emerson D."/>
            <person name="Ferriera S."/>
            <person name="Johnson J."/>
            <person name="Kravitz S."/>
            <person name="Halpern A."/>
            <person name="Remington K."/>
            <person name="Beeson K."/>
            <person name="Tran B."/>
            <person name="Rogers Y.-H."/>
            <person name="Friedman R."/>
            <person name="Venter J.C."/>
        </authorList>
    </citation>
    <scope>NUCLEOTIDE SEQUENCE [LARGE SCALE GENOMIC DNA]</scope>
    <source>
        <strain evidence="1 2">PV-1</strain>
    </source>
</reference>
<dbReference type="InParanoid" id="Q0EX11"/>
<evidence type="ECO:0000313" key="1">
    <source>
        <dbReference type="EMBL" id="EAU53863.1"/>
    </source>
</evidence>
<dbReference type="RefSeq" id="WP_009850033.1">
    <property type="nucleotide sequence ID" value="NZ_DS022294.1"/>
</dbReference>
<dbReference type="AlphaFoldDB" id="Q0EX11"/>